<organism evidence="2 3">
    <name type="scientific">Rotaria magnacalcarata</name>
    <dbReference type="NCBI Taxonomy" id="392030"/>
    <lineage>
        <taxon>Eukaryota</taxon>
        <taxon>Metazoa</taxon>
        <taxon>Spiralia</taxon>
        <taxon>Gnathifera</taxon>
        <taxon>Rotifera</taxon>
        <taxon>Eurotatoria</taxon>
        <taxon>Bdelloidea</taxon>
        <taxon>Philodinida</taxon>
        <taxon>Philodinidae</taxon>
        <taxon>Rotaria</taxon>
    </lineage>
</organism>
<dbReference type="Proteomes" id="UP000681967">
    <property type="component" value="Unassembled WGS sequence"/>
</dbReference>
<evidence type="ECO:0000313" key="3">
    <source>
        <dbReference type="Proteomes" id="UP000681967"/>
    </source>
</evidence>
<reference evidence="2" key="1">
    <citation type="submission" date="2021-02" db="EMBL/GenBank/DDBJ databases">
        <authorList>
            <person name="Nowell W R."/>
        </authorList>
    </citation>
    <scope>NUCLEOTIDE SEQUENCE</scope>
</reference>
<proteinExistence type="predicted"/>
<sequence>PLIIKEVRPPQPPAPPPLRIRQQAPAPRPL</sequence>
<comment type="caution">
    <text evidence="2">The sequence shown here is derived from an EMBL/GenBank/DDBJ whole genome shotgun (WGS) entry which is preliminary data.</text>
</comment>
<name>A0A8S3DQK3_9BILA</name>
<dbReference type="AlphaFoldDB" id="A0A8S3DQK3"/>
<dbReference type="EMBL" id="CAJOBH010220614">
    <property type="protein sequence ID" value="CAF5031677.1"/>
    <property type="molecule type" value="Genomic_DNA"/>
</dbReference>
<evidence type="ECO:0000313" key="2">
    <source>
        <dbReference type="EMBL" id="CAF5031677.1"/>
    </source>
</evidence>
<feature type="non-terminal residue" evidence="2">
    <location>
        <position position="1"/>
    </location>
</feature>
<feature type="region of interest" description="Disordered" evidence="1">
    <location>
        <begin position="1"/>
        <end position="30"/>
    </location>
</feature>
<gene>
    <name evidence="2" type="ORF">BYL167_LOCUS56260</name>
</gene>
<protein>
    <submittedName>
        <fullName evidence="2">Uncharacterized protein</fullName>
    </submittedName>
</protein>
<accession>A0A8S3DQK3</accession>
<feature type="compositionally biased region" description="Pro residues" evidence="1">
    <location>
        <begin position="9"/>
        <end position="18"/>
    </location>
</feature>
<feature type="non-terminal residue" evidence="2">
    <location>
        <position position="30"/>
    </location>
</feature>
<feature type="compositionally biased region" description="Low complexity" evidence="1">
    <location>
        <begin position="19"/>
        <end position="30"/>
    </location>
</feature>
<evidence type="ECO:0000256" key="1">
    <source>
        <dbReference type="SAM" id="MobiDB-lite"/>
    </source>
</evidence>